<sequence>MISLYEFIKRAKFGDKESLEYLILKFKPIIGSISRRLNMEYAKTDMIIFFIELVKNMNIDNIKNLSDGALVKYIEKSLRRKYINLNKRGLIVEVELDDVFKSSTDEYTEIEFKMFLNEIKNKRIINEKQSYVLFAKYFNLNTDQEIAYELEISRQAVNKMHRLAIKNIREYLYSSKGVC</sequence>
<name>A0ABS4K910_9CLOT</name>
<proteinExistence type="predicted"/>
<organism evidence="1 2">
    <name type="scientific">Clostridium punense</name>
    <dbReference type="NCBI Taxonomy" id="1054297"/>
    <lineage>
        <taxon>Bacteria</taxon>
        <taxon>Bacillati</taxon>
        <taxon>Bacillota</taxon>
        <taxon>Clostridia</taxon>
        <taxon>Eubacteriales</taxon>
        <taxon>Clostridiaceae</taxon>
        <taxon>Clostridium</taxon>
    </lineage>
</organism>
<reference evidence="1 2" key="1">
    <citation type="submission" date="2021-03" db="EMBL/GenBank/DDBJ databases">
        <title>Genomic Encyclopedia of Type Strains, Phase IV (KMG-IV): sequencing the most valuable type-strain genomes for metagenomic binning, comparative biology and taxonomic classification.</title>
        <authorList>
            <person name="Goeker M."/>
        </authorList>
    </citation>
    <scope>NUCLEOTIDE SEQUENCE [LARGE SCALE GENOMIC DNA]</scope>
    <source>
        <strain evidence="1 2">DSM 28650</strain>
    </source>
</reference>
<keyword evidence="2" id="KW-1185">Reference proteome</keyword>
<evidence type="ECO:0000313" key="1">
    <source>
        <dbReference type="EMBL" id="MBP2023089.1"/>
    </source>
</evidence>
<dbReference type="Proteomes" id="UP001519308">
    <property type="component" value="Unassembled WGS sequence"/>
</dbReference>
<dbReference type="InterPro" id="IPR013324">
    <property type="entry name" value="RNA_pol_sigma_r3/r4-like"/>
</dbReference>
<dbReference type="GO" id="GO:0000428">
    <property type="term" value="C:DNA-directed RNA polymerase complex"/>
    <property type="evidence" value="ECO:0007669"/>
    <property type="project" value="UniProtKB-KW"/>
</dbReference>
<keyword evidence="1" id="KW-0804">Transcription</keyword>
<dbReference type="RefSeq" id="WP_209649717.1">
    <property type="nucleotide sequence ID" value="NZ_JAGGLL010000023.1"/>
</dbReference>
<dbReference type="EMBL" id="JAGGLL010000023">
    <property type="protein sequence ID" value="MBP2023089.1"/>
    <property type="molecule type" value="Genomic_DNA"/>
</dbReference>
<keyword evidence="1" id="KW-0240">DNA-directed RNA polymerase</keyword>
<comment type="caution">
    <text evidence="1">The sequence shown here is derived from an EMBL/GenBank/DDBJ whole genome shotgun (WGS) entry which is preliminary data.</text>
</comment>
<evidence type="ECO:0000313" key="2">
    <source>
        <dbReference type="Proteomes" id="UP001519308"/>
    </source>
</evidence>
<protein>
    <submittedName>
        <fullName evidence="1">DNA-directed RNA polymerase specialized sigma subunit</fullName>
    </submittedName>
</protein>
<dbReference type="SUPFAM" id="SSF88659">
    <property type="entry name" value="Sigma3 and sigma4 domains of RNA polymerase sigma factors"/>
    <property type="match status" value="1"/>
</dbReference>
<gene>
    <name evidence="1" type="ORF">J2Z44_002923</name>
</gene>
<dbReference type="Gene3D" id="1.20.140.160">
    <property type="match status" value="1"/>
</dbReference>
<accession>A0ABS4K910</accession>